<feature type="transmembrane region" description="Helical" evidence="1">
    <location>
        <begin position="20"/>
        <end position="40"/>
    </location>
</feature>
<dbReference type="InterPro" id="IPR045340">
    <property type="entry name" value="DUF6533"/>
</dbReference>
<protein>
    <recommendedName>
        <fullName evidence="2">DUF6533 domain-containing protein</fullName>
    </recommendedName>
</protein>
<feature type="transmembrane region" description="Helical" evidence="1">
    <location>
        <begin position="166"/>
        <end position="185"/>
    </location>
</feature>
<name>A0A409VP75_9AGAR</name>
<proteinExistence type="predicted"/>
<gene>
    <name evidence="3" type="ORF">CVT26_007348</name>
</gene>
<evidence type="ECO:0000313" key="3">
    <source>
        <dbReference type="EMBL" id="PPQ68064.1"/>
    </source>
</evidence>
<evidence type="ECO:0000259" key="2">
    <source>
        <dbReference type="Pfam" id="PF20151"/>
    </source>
</evidence>
<keyword evidence="4" id="KW-1185">Reference proteome</keyword>
<feature type="transmembrane region" description="Helical" evidence="1">
    <location>
        <begin position="61"/>
        <end position="82"/>
    </location>
</feature>
<keyword evidence="1" id="KW-0812">Transmembrane</keyword>
<sequence length="337" mass="37877">MSSGIDLTKYGLDDLYTAKRSIMTARYAIAAMFCLQIYEWTAGMEKELKVIHKTTWTTMKALYLCCRYYPLTIWILITWAYIGDHDADTCSHFTRLVHALIAPCVRTLNSFSSAAFDRTLTRFAAIFRARYAHLQSFLAFMQGLTSRQTAVMLIRAVAFSGQDVRVLALLGSCYLCLVGVDVWVFCVEVDVPPTILFTVLGGTGCFPNYGNEGMGRRIGLAATLMDLLSLLVVILYCFRSRWKRDVSLARYFMNQGHVHDTGLYAFGLITIVNVATAISYFRPPSFQCGTGLPLIVIVSNMMLRSKVQPPTETELSRKNSKLVYDAFLGRTINNSWA</sequence>
<reference evidence="3 4" key="1">
    <citation type="journal article" date="2018" name="Evol. Lett.">
        <title>Horizontal gene cluster transfer increased hallucinogenic mushroom diversity.</title>
        <authorList>
            <person name="Reynolds H.T."/>
            <person name="Vijayakumar V."/>
            <person name="Gluck-Thaler E."/>
            <person name="Korotkin H.B."/>
            <person name="Matheny P.B."/>
            <person name="Slot J.C."/>
        </authorList>
    </citation>
    <scope>NUCLEOTIDE SEQUENCE [LARGE SCALE GENOMIC DNA]</scope>
    <source>
        <strain evidence="3 4">SRW20</strain>
    </source>
</reference>
<evidence type="ECO:0000256" key="1">
    <source>
        <dbReference type="SAM" id="Phobius"/>
    </source>
</evidence>
<evidence type="ECO:0000313" key="4">
    <source>
        <dbReference type="Proteomes" id="UP000284706"/>
    </source>
</evidence>
<feature type="transmembrane region" description="Helical" evidence="1">
    <location>
        <begin position="258"/>
        <end position="278"/>
    </location>
</feature>
<feature type="domain" description="DUF6533" evidence="2">
    <location>
        <begin position="27"/>
        <end position="71"/>
    </location>
</feature>
<keyword evidence="1" id="KW-1133">Transmembrane helix</keyword>
<keyword evidence="1" id="KW-0472">Membrane</keyword>
<accession>A0A409VP75</accession>
<dbReference type="Proteomes" id="UP000284706">
    <property type="component" value="Unassembled WGS sequence"/>
</dbReference>
<feature type="transmembrane region" description="Helical" evidence="1">
    <location>
        <begin position="218"/>
        <end position="238"/>
    </location>
</feature>
<comment type="caution">
    <text evidence="3">The sequence shown here is derived from an EMBL/GenBank/DDBJ whole genome shotgun (WGS) entry which is preliminary data.</text>
</comment>
<feature type="transmembrane region" description="Helical" evidence="1">
    <location>
        <begin position="137"/>
        <end position="154"/>
    </location>
</feature>
<dbReference type="EMBL" id="NHYE01005603">
    <property type="protein sequence ID" value="PPQ68064.1"/>
    <property type="molecule type" value="Genomic_DNA"/>
</dbReference>
<dbReference type="InParanoid" id="A0A409VP75"/>
<dbReference type="Pfam" id="PF20151">
    <property type="entry name" value="DUF6533"/>
    <property type="match status" value="1"/>
</dbReference>
<dbReference type="OrthoDB" id="3251775at2759"/>
<organism evidence="3 4">
    <name type="scientific">Gymnopilus dilepis</name>
    <dbReference type="NCBI Taxonomy" id="231916"/>
    <lineage>
        <taxon>Eukaryota</taxon>
        <taxon>Fungi</taxon>
        <taxon>Dikarya</taxon>
        <taxon>Basidiomycota</taxon>
        <taxon>Agaricomycotina</taxon>
        <taxon>Agaricomycetes</taxon>
        <taxon>Agaricomycetidae</taxon>
        <taxon>Agaricales</taxon>
        <taxon>Agaricineae</taxon>
        <taxon>Hymenogastraceae</taxon>
        <taxon>Gymnopilus</taxon>
    </lineage>
</organism>
<dbReference type="AlphaFoldDB" id="A0A409VP75"/>